<dbReference type="EnsemblFungi" id="PTTG_02121-t43_1">
    <property type="protein sequence ID" value="PTTG_02121-t43_1-p1"/>
    <property type="gene ID" value="PTTG_02121"/>
</dbReference>
<evidence type="ECO:0000313" key="3">
    <source>
        <dbReference type="Proteomes" id="UP000005240"/>
    </source>
</evidence>
<name>A0A180GUP0_PUCT1</name>
<reference evidence="1" key="1">
    <citation type="submission" date="2009-11" db="EMBL/GenBank/DDBJ databases">
        <authorList>
            <consortium name="The Broad Institute Genome Sequencing Platform"/>
            <person name="Ward D."/>
            <person name="Feldgarden M."/>
            <person name="Earl A."/>
            <person name="Young S.K."/>
            <person name="Zeng Q."/>
            <person name="Koehrsen M."/>
            <person name="Alvarado L."/>
            <person name="Berlin A."/>
            <person name="Bochicchio J."/>
            <person name="Borenstein D."/>
            <person name="Chapman S.B."/>
            <person name="Chen Z."/>
            <person name="Engels R."/>
            <person name="Freedman E."/>
            <person name="Gellesch M."/>
            <person name="Goldberg J."/>
            <person name="Griggs A."/>
            <person name="Gujja S."/>
            <person name="Heilman E."/>
            <person name="Heiman D."/>
            <person name="Hepburn T."/>
            <person name="Howarth C."/>
            <person name="Jen D."/>
            <person name="Larson L."/>
            <person name="Lewis B."/>
            <person name="Mehta T."/>
            <person name="Park D."/>
            <person name="Pearson M."/>
            <person name="Roberts A."/>
            <person name="Saif S."/>
            <person name="Shea T."/>
            <person name="Shenoy N."/>
            <person name="Sisk P."/>
            <person name="Stolte C."/>
            <person name="Sykes S."/>
            <person name="Thomson T."/>
            <person name="Walk T."/>
            <person name="White J."/>
            <person name="Yandava C."/>
            <person name="Izard J."/>
            <person name="Baranova O.V."/>
            <person name="Blanton J.M."/>
            <person name="Tanner A.C."/>
            <person name="Dewhirst F.E."/>
            <person name="Haas B."/>
            <person name="Nusbaum C."/>
            <person name="Birren B."/>
        </authorList>
    </citation>
    <scope>NUCLEOTIDE SEQUENCE [LARGE SCALE GENOMIC DNA]</scope>
    <source>
        <strain evidence="1">1-1 BBBD Race 1</strain>
    </source>
</reference>
<feature type="non-terminal residue" evidence="1">
    <location>
        <position position="114"/>
    </location>
</feature>
<evidence type="ECO:0000313" key="2">
    <source>
        <dbReference type="EnsemblFungi" id="PTTG_02121-t43_1-p1"/>
    </source>
</evidence>
<dbReference type="AlphaFoldDB" id="A0A180GUP0"/>
<organism evidence="1">
    <name type="scientific">Puccinia triticina (isolate 1-1 / race 1 (BBBD))</name>
    <name type="common">Brown leaf rust fungus</name>
    <dbReference type="NCBI Taxonomy" id="630390"/>
    <lineage>
        <taxon>Eukaryota</taxon>
        <taxon>Fungi</taxon>
        <taxon>Dikarya</taxon>
        <taxon>Basidiomycota</taxon>
        <taxon>Pucciniomycotina</taxon>
        <taxon>Pucciniomycetes</taxon>
        <taxon>Pucciniales</taxon>
        <taxon>Pucciniaceae</taxon>
        <taxon>Puccinia</taxon>
    </lineage>
</organism>
<sequence length="114" mass="13125">MPCSPNTKYHVPTSTLAHMLANQDDQTSKLLIVWGQTEVLITFVNFPANVQLFESKCRLDIAVQAMKQKALKTKLRVRVFKTPWAWWIDNESPEKNPSSYLSLPITYHQPTRPV</sequence>
<reference evidence="1" key="2">
    <citation type="submission" date="2016-05" db="EMBL/GenBank/DDBJ databases">
        <title>Comparative analysis highlights variable genome content of wheat rusts and divergence of the mating loci.</title>
        <authorList>
            <person name="Cuomo C.A."/>
            <person name="Bakkeren G."/>
            <person name="Szabo L."/>
            <person name="Khalil H."/>
            <person name="Joly D."/>
            <person name="Goldberg J."/>
            <person name="Young S."/>
            <person name="Zeng Q."/>
            <person name="Fellers J."/>
        </authorList>
    </citation>
    <scope>NUCLEOTIDE SEQUENCE [LARGE SCALE GENOMIC DNA]</scope>
    <source>
        <strain evidence="1">1-1 BBBD Race 1</strain>
    </source>
</reference>
<reference evidence="2 3" key="3">
    <citation type="journal article" date="2017" name="G3 (Bethesda)">
        <title>Comparative analysis highlights variable genome content of wheat rusts and divergence of the mating loci.</title>
        <authorList>
            <person name="Cuomo C.A."/>
            <person name="Bakkeren G."/>
            <person name="Khalil H.B."/>
            <person name="Panwar V."/>
            <person name="Joly D."/>
            <person name="Linning R."/>
            <person name="Sakthikumar S."/>
            <person name="Song X."/>
            <person name="Adiconis X."/>
            <person name="Fan L."/>
            <person name="Goldberg J.M."/>
            <person name="Levin J.Z."/>
            <person name="Young S."/>
            <person name="Zeng Q."/>
            <person name="Anikster Y."/>
            <person name="Bruce M."/>
            <person name="Wang M."/>
            <person name="Yin C."/>
            <person name="McCallum B."/>
            <person name="Szabo L.J."/>
            <person name="Hulbert S."/>
            <person name="Chen X."/>
            <person name="Fellers J.P."/>
        </authorList>
    </citation>
    <scope>NUCLEOTIDE SEQUENCE</scope>
    <source>
        <strain evidence="3">Isolate 1-1 / race 1 (BBBD)</strain>
        <strain evidence="2">isolate 1-1 / race 1 (BBBD)</strain>
    </source>
</reference>
<reference evidence="2" key="4">
    <citation type="submission" date="2025-05" db="UniProtKB">
        <authorList>
            <consortium name="EnsemblFungi"/>
        </authorList>
    </citation>
    <scope>IDENTIFICATION</scope>
    <source>
        <strain evidence="2">isolate 1-1 / race 1 (BBBD)</strain>
    </source>
</reference>
<evidence type="ECO:0000313" key="1">
    <source>
        <dbReference type="EMBL" id="OAV96098.1"/>
    </source>
</evidence>
<proteinExistence type="predicted"/>
<keyword evidence="3" id="KW-1185">Reference proteome</keyword>
<gene>
    <name evidence="1" type="ORF">PTTG_02121</name>
</gene>
<dbReference type="EMBL" id="ADAS02000022">
    <property type="protein sequence ID" value="OAV96098.1"/>
    <property type="molecule type" value="Genomic_DNA"/>
</dbReference>
<accession>A0A180GUP0</accession>
<dbReference type="VEuPathDB" id="FungiDB:PTTG_02121"/>
<dbReference type="OrthoDB" id="5357220at2759"/>
<dbReference type="Proteomes" id="UP000005240">
    <property type="component" value="Unassembled WGS sequence"/>
</dbReference>
<protein>
    <submittedName>
        <fullName evidence="1 2">Uncharacterized protein</fullName>
    </submittedName>
</protein>